<keyword evidence="2 4" id="KW-0808">Transferase</keyword>
<dbReference type="EMBL" id="CP044455">
    <property type="protein sequence ID" value="QIC69340.1"/>
    <property type="molecule type" value="Genomic_DNA"/>
</dbReference>
<accession>A0A6C0XZY9</accession>
<dbReference type="InterPro" id="IPR008278">
    <property type="entry name" value="4-PPantetheinyl_Trfase_dom"/>
</dbReference>
<evidence type="ECO:0000259" key="3">
    <source>
        <dbReference type="Pfam" id="PF01648"/>
    </source>
</evidence>
<dbReference type="GO" id="GO:0000287">
    <property type="term" value="F:magnesium ion binding"/>
    <property type="evidence" value="ECO:0007669"/>
    <property type="project" value="InterPro"/>
</dbReference>
<evidence type="ECO:0000313" key="4">
    <source>
        <dbReference type="EMBL" id="QIC69340.1"/>
    </source>
</evidence>
<dbReference type="PANTHER" id="PTHR12215:SF10">
    <property type="entry name" value="L-AMINOADIPATE-SEMIALDEHYDE DEHYDROGENASE-PHOSPHOPANTETHEINYL TRANSFERASE"/>
    <property type="match status" value="1"/>
</dbReference>
<protein>
    <submittedName>
        <fullName evidence="4">4'-phosphopantetheinyl transferase superfamily protein</fullName>
    </submittedName>
</protein>
<gene>
    <name evidence="4" type="ORF">FSC09_02365</name>
</gene>
<dbReference type="AlphaFoldDB" id="A0A6C0XZY9"/>
<sequence length="221" mass="25535">MHGMRPHMSAQIILELARLAQIAPQQPVLERKAHIQQQKQAIYAFRNQRLSAYLNAPICSEDFTRTAYGKPFLPAYPQLALNHSHSRQHYALAYSEQLQDVGVDVEDLDRKVRFESLARHMFHPAEWELWQAYGQETDYWFKVWTTKEAVLKASGLGIRMSLNQLNSGVHPHQQGGFCHHEGLGTFAYQHLKIGGCMLTVAWRSERSCRGFQFPKLQLIRH</sequence>
<feature type="domain" description="4'-phosphopantetheinyl transferase" evidence="3">
    <location>
        <begin position="101"/>
        <end position="175"/>
    </location>
</feature>
<dbReference type="InterPro" id="IPR037143">
    <property type="entry name" value="4-PPantetheinyl_Trfase_dom_sf"/>
</dbReference>
<evidence type="ECO:0000313" key="5">
    <source>
        <dbReference type="Proteomes" id="UP000503440"/>
    </source>
</evidence>
<dbReference type="GO" id="GO:0008897">
    <property type="term" value="F:holo-[acyl-carrier-protein] synthase activity"/>
    <property type="evidence" value="ECO:0007669"/>
    <property type="project" value="InterPro"/>
</dbReference>
<dbReference type="Proteomes" id="UP000503440">
    <property type="component" value="Chromosome"/>
</dbReference>
<name>A0A6C0XZY9_9GAMM</name>
<comment type="similarity">
    <text evidence="1">Belongs to the P-Pant transferase superfamily. Gsp/Sfp/HetI/AcpT family.</text>
</comment>
<dbReference type="GO" id="GO:0005829">
    <property type="term" value="C:cytosol"/>
    <property type="evidence" value="ECO:0007669"/>
    <property type="project" value="TreeGrafter"/>
</dbReference>
<dbReference type="PANTHER" id="PTHR12215">
    <property type="entry name" value="PHOSPHOPANTETHEINE TRANSFERASE"/>
    <property type="match status" value="1"/>
</dbReference>
<dbReference type="InterPro" id="IPR050559">
    <property type="entry name" value="P-Pant_transferase_sf"/>
</dbReference>
<dbReference type="Gene3D" id="3.90.470.20">
    <property type="entry name" value="4'-phosphopantetheinyl transferase domain"/>
    <property type="match status" value="1"/>
</dbReference>
<dbReference type="Pfam" id="PF01648">
    <property type="entry name" value="ACPS"/>
    <property type="match status" value="1"/>
</dbReference>
<proteinExistence type="inferred from homology"/>
<evidence type="ECO:0000256" key="2">
    <source>
        <dbReference type="ARBA" id="ARBA00022679"/>
    </source>
</evidence>
<evidence type="ECO:0000256" key="1">
    <source>
        <dbReference type="ARBA" id="ARBA00010990"/>
    </source>
</evidence>
<dbReference type="SUPFAM" id="SSF56214">
    <property type="entry name" value="4'-phosphopantetheinyl transferase"/>
    <property type="match status" value="2"/>
</dbReference>
<dbReference type="GO" id="GO:0019878">
    <property type="term" value="P:lysine biosynthetic process via aminoadipic acid"/>
    <property type="evidence" value="ECO:0007669"/>
    <property type="project" value="TreeGrafter"/>
</dbReference>
<reference evidence="4 5" key="1">
    <citation type="submission" date="2019-09" db="EMBL/GenBank/DDBJ databases">
        <title>Non-baumannii Acinetobacter spp. carrying blaNDM-1 isolated in China.</title>
        <authorList>
            <person name="Cui C."/>
            <person name="Chen C."/>
            <person name="Sun J."/>
            <person name="Liu Y."/>
        </authorList>
    </citation>
    <scope>NUCLEOTIDE SEQUENCE [LARGE SCALE GENOMIC DNA]</scope>
    <source>
        <strain evidence="4 5">B18</strain>
    </source>
</reference>
<organism evidence="4 5">
    <name type="scientific">Acinetobacter indicus</name>
    <dbReference type="NCBI Taxonomy" id="756892"/>
    <lineage>
        <taxon>Bacteria</taxon>
        <taxon>Pseudomonadati</taxon>
        <taxon>Pseudomonadota</taxon>
        <taxon>Gammaproteobacteria</taxon>
        <taxon>Moraxellales</taxon>
        <taxon>Moraxellaceae</taxon>
        <taxon>Acinetobacter</taxon>
    </lineage>
</organism>